<dbReference type="Proteomes" id="UP000504844">
    <property type="component" value="Plasmid unnamed1"/>
</dbReference>
<evidence type="ECO:0000313" key="1">
    <source>
        <dbReference type="EMBL" id="QKJ68276.1"/>
    </source>
</evidence>
<dbReference type="InterPro" id="IPR021829">
    <property type="entry name" value="DUF3419"/>
</dbReference>
<name>A0A6M8SXE4_9NEIS</name>
<dbReference type="EMBL" id="CP054144">
    <property type="protein sequence ID" value="QKJ68276.1"/>
    <property type="molecule type" value="Genomic_DNA"/>
</dbReference>
<accession>A0A6M8SXE4</accession>
<reference evidence="1 2" key="1">
    <citation type="submission" date="2020-05" db="EMBL/GenBank/DDBJ databases">
        <title>Complete genome sequence of Deefgea sp. D17.</title>
        <authorList>
            <person name="Bae J.-W."/>
            <person name="Han J.E."/>
        </authorList>
    </citation>
    <scope>NUCLEOTIDE SEQUENCE [LARGE SCALE GENOMIC DNA]</scope>
    <source>
        <strain evidence="1 2">D17</strain>
        <plasmid evidence="1 2">unnamed1</plasmid>
    </source>
</reference>
<sequence>MANYFKNLNYTLGDEDPTPELAMLPVSSAHVLAIADCGSRIVPLLAKKPSKLTCVDINREQLAVCELRIALLRDVSLTEYKQFLGYEGLMPPETRKAIFNQLSLNDGARNILRDMFENISWGSMLYCGKFEQMLRKLKAINSLFTGSAGRGIFDCTNLSEQQTYYRTSFPHWRWRCVLALLGNSTALNSLLYKGDFPKKNRPSSHFSIYNQIFDTLLGKRLARKSFFLQILFFGEIRYQDGLPLECSPDVFEAAKAGAKQCQISFSHNDVFVESQRHYDLDFVSLSDVPSFLSPDQENQFLTRLRLNLTPGGKVVVRAHLRQPWPEMEGFVDVSQKYQDSAESESTQLWSFHIYEHQLLA</sequence>
<keyword evidence="2" id="KW-1185">Reference proteome</keyword>
<dbReference type="RefSeq" id="WP_173534777.1">
    <property type="nucleotide sequence ID" value="NZ_CP054144.1"/>
</dbReference>
<dbReference type="InterPro" id="IPR029063">
    <property type="entry name" value="SAM-dependent_MTases_sf"/>
</dbReference>
<keyword evidence="1" id="KW-0614">Plasmid</keyword>
<evidence type="ECO:0000313" key="2">
    <source>
        <dbReference type="Proteomes" id="UP000504844"/>
    </source>
</evidence>
<protein>
    <submittedName>
        <fullName evidence="1">DUF3419 family protein</fullName>
    </submittedName>
</protein>
<organism evidence="1 2">
    <name type="scientific">Deefgea piscis</name>
    <dbReference type="NCBI Taxonomy" id="2739061"/>
    <lineage>
        <taxon>Bacteria</taxon>
        <taxon>Pseudomonadati</taxon>
        <taxon>Pseudomonadota</taxon>
        <taxon>Betaproteobacteria</taxon>
        <taxon>Neisseriales</taxon>
        <taxon>Chitinibacteraceae</taxon>
        <taxon>Deefgea</taxon>
    </lineage>
</organism>
<geneLocation type="plasmid" evidence="1 2">
    <name>unnamed1</name>
</geneLocation>
<gene>
    <name evidence="1" type="ORF">HQN60_15810</name>
</gene>
<dbReference type="AlphaFoldDB" id="A0A6M8SXE4"/>
<dbReference type="Gene3D" id="3.40.50.150">
    <property type="entry name" value="Vaccinia Virus protein VP39"/>
    <property type="match status" value="1"/>
</dbReference>
<dbReference type="SUPFAM" id="SSF53335">
    <property type="entry name" value="S-adenosyl-L-methionine-dependent methyltransferases"/>
    <property type="match status" value="1"/>
</dbReference>
<dbReference type="Pfam" id="PF11899">
    <property type="entry name" value="DUF3419"/>
    <property type="match status" value="1"/>
</dbReference>
<proteinExistence type="predicted"/>
<dbReference type="KEGG" id="dee:HQN60_15810"/>